<dbReference type="GO" id="GO:0016779">
    <property type="term" value="F:nucleotidyltransferase activity"/>
    <property type="evidence" value="ECO:0007669"/>
    <property type="project" value="UniProtKB-KW"/>
</dbReference>
<dbReference type="PANTHER" id="PTHR37984:SF5">
    <property type="entry name" value="PROTEIN NYNRIN-LIKE"/>
    <property type="match status" value="1"/>
</dbReference>
<dbReference type="InterPro" id="IPR021109">
    <property type="entry name" value="Peptidase_aspartic_dom_sf"/>
</dbReference>
<keyword evidence="5" id="KW-0479">Metal-binding</keyword>
<dbReference type="SUPFAM" id="SSF57756">
    <property type="entry name" value="Retrovirus zinc finger-like domains"/>
    <property type="match status" value="1"/>
</dbReference>
<protein>
    <submittedName>
        <fullName evidence="9">CCHC-type domain-containing protein</fullName>
    </submittedName>
</protein>
<dbReference type="GO" id="GO:0019899">
    <property type="term" value="F:enzyme binding"/>
    <property type="evidence" value="ECO:0007669"/>
    <property type="project" value="UniProtKB-ARBA"/>
</dbReference>
<dbReference type="SUPFAM" id="SSF50630">
    <property type="entry name" value="Acid proteases"/>
    <property type="match status" value="1"/>
</dbReference>
<evidence type="ECO:0000313" key="8">
    <source>
        <dbReference type="Proteomes" id="UP000035680"/>
    </source>
</evidence>
<dbReference type="Proteomes" id="UP000035680">
    <property type="component" value="Unassembled WGS sequence"/>
</dbReference>
<accession>A0A0K0FHE3</accession>
<dbReference type="InterPro" id="IPR043128">
    <property type="entry name" value="Rev_trsase/Diguanyl_cyclase"/>
</dbReference>
<organism evidence="8 9">
    <name type="scientific">Strongyloides venezuelensis</name>
    <name type="common">Threadworm</name>
    <dbReference type="NCBI Taxonomy" id="75913"/>
    <lineage>
        <taxon>Eukaryota</taxon>
        <taxon>Metazoa</taxon>
        <taxon>Ecdysozoa</taxon>
        <taxon>Nematoda</taxon>
        <taxon>Chromadorea</taxon>
        <taxon>Rhabditida</taxon>
        <taxon>Tylenchina</taxon>
        <taxon>Panagrolaimomorpha</taxon>
        <taxon>Strongyloidoidea</taxon>
        <taxon>Strongyloididae</taxon>
        <taxon>Strongyloides</taxon>
    </lineage>
</organism>
<keyword evidence="4" id="KW-0378">Hydrolase</keyword>
<evidence type="ECO:0000256" key="5">
    <source>
        <dbReference type="PROSITE-ProRule" id="PRU00047"/>
    </source>
</evidence>
<feature type="domain" description="Reverse transcriptase" evidence="7">
    <location>
        <begin position="412"/>
        <end position="597"/>
    </location>
</feature>
<dbReference type="Pfam" id="PF00078">
    <property type="entry name" value="RVT_1"/>
    <property type="match status" value="1"/>
</dbReference>
<evidence type="ECO:0000256" key="2">
    <source>
        <dbReference type="ARBA" id="ARBA00022695"/>
    </source>
</evidence>
<feature type="domain" description="CCHC-type" evidence="6">
    <location>
        <begin position="227"/>
        <end position="240"/>
    </location>
</feature>
<dbReference type="WBParaSite" id="SVE_0830500.1">
    <property type="protein sequence ID" value="SVE_0830500.1"/>
    <property type="gene ID" value="SVE_0830500"/>
</dbReference>
<keyword evidence="1" id="KW-0808">Transferase</keyword>
<evidence type="ECO:0000259" key="7">
    <source>
        <dbReference type="PROSITE" id="PS50878"/>
    </source>
</evidence>
<evidence type="ECO:0000256" key="1">
    <source>
        <dbReference type="ARBA" id="ARBA00022679"/>
    </source>
</evidence>
<keyword evidence="5" id="KW-0863">Zinc-finger</keyword>
<dbReference type="Gene3D" id="3.10.10.10">
    <property type="entry name" value="HIV Type 1 Reverse Transcriptase, subunit A, domain 1"/>
    <property type="match status" value="1"/>
</dbReference>
<dbReference type="GO" id="GO:0003676">
    <property type="term" value="F:nucleic acid binding"/>
    <property type="evidence" value="ECO:0007669"/>
    <property type="project" value="InterPro"/>
</dbReference>
<dbReference type="SUPFAM" id="SSF56672">
    <property type="entry name" value="DNA/RNA polymerases"/>
    <property type="match status" value="1"/>
</dbReference>
<dbReference type="AlphaFoldDB" id="A0A0K0FHE3"/>
<dbReference type="InterPro" id="IPR036875">
    <property type="entry name" value="Znf_CCHC_sf"/>
</dbReference>
<dbReference type="STRING" id="75913.A0A0K0FHE3"/>
<reference evidence="8" key="1">
    <citation type="submission" date="2014-07" db="EMBL/GenBank/DDBJ databases">
        <authorList>
            <person name="Martin A.A"/>
            <person name="De Silva N."/>
        </authorList>
    </citation>
    <scope>NUCLEOTIDE SEQUENCE</scope>
</reference>
<dbReference type="Gene3D" id="3.30.70.270">
    <property type="match status" value="1"/>
</dbReference>
<name>A0A0K0FHE3_STRVS</name>
<feature type="domain" description="CCHC-type" evidence="6">
    <location>
        <begin position="247"/>
        <end position="263"/>
    </location>
</feature>
<sequence>MAIPDIYASLLLKVEKLEKELSEKKEGAQQLWITEQIKENKIREITNKMTMFEISEKFDDFLNVNFIPLDELESSTILTEIEKSRIVLTKLCNESRRKVFSVLSRDVLAKTPWKRVDEEGKEDVGSAWAEASIRIQELTEALKDKDKVMLASMLIYLENVCTDIVGEQTKVKFREKLVKGEFKTIKQAEDFLKAAMIVQLDKENKAICEVNRLKKFDNFRVKQERTCYFCKEKGHFARDCAARMKTKCYNCNSIGHTAKFCKKKVAKIDIVENDDENKVFENYKTYKLCLSVEKKFIEKIKFELGEVEFMIDSGSDVSIVNEVTYEAHIDEFSELRKPTFRLLGYNRSKVDMKGVARCEKIGIDMIVVFGDFENILGRNYMKKNKWLPNYDVNKIQTEESIIKNYEKELVNKYPRLFENNLGCVDLEVEIKIKKDKEPKFFKTPRKIPYGLEEATKNEIDRMINNGILEKIKNPRWGSPMCVVLKGVDEFGKPSVNDSIEDYNTIIPSTEDFLSRIKANYFCSLDLSDAFNNVPIKEECRELTTIVTKWGCFKYKRLPQGLKISPLFFQEYISKSINEDQKESIITWQDDILLMGNN</sequence>
<evidence type="ECO:0000256" key="4">
    <source>
        <dbReference type="ARBA" id="ARBA00022759"/>
    </source>
</evidence>
<proteinExistence type="predicted"/>
<keyword evidence="3" id="KW-0540">Nuclease</keyword>
<dbReference type="PANTHER" id="PTHR37984">
    <property type="entry name" value="PROTEIN CBG26694"/>
    <property type="match status" value="1"/>
</dbReference>
<evidence type="ECO:0000256" key="3">
    <source>
        <dbReference type="ARBA" id="ARBA00022722"/>
    </source>
</evidence>
<keyword evidence="8" id="KW-1185">Reference proteome</keyword>
<dbReference type="InterPro" id="IPR050951">
    <property type="entry name" value="Retrovirus_Pol_polyprotein"/>
</dbReference>
<dbReference type="PROSITE" id="PS50878">
    <property type="entry name" value="RT_POL"/>
    <property type="match status" value="1"/>
</dbReference>
<dbReference type="InterPro" id="IPR001878">
    <property type="entry name" value="Znf_CCHC"/>
</dbReference>
<reference evidence="9" key="2">
    <citation type="submission" date="2015-08" db="UniProtKB">
        <authorList>
            <consortium name="WormBaseParasite"/>
        </authorList>
    </citation>
    <scope>IDENTIFICATION</scope>
</reference>
<dbReference type="GO" id="GO:0004519">
    <property type="term" value="F:endonuclease activity"/>
    <property type="evidence" value="ECO:0007669"/>
    <property type="project" value="UniProtKB-KW"/>
</dbReference>
<dbReference type="PROSITE" id="PS50158">
    <property type="entry name" value="ZF_CCHC"/>
    <property type="match status" value="2"/>
</dbReference>
<keyword evidence="2" id="KW-0548">Nucleotidyltransferase</keyword>
<dbReference type="InterPro" id="IPR043502">
    <property type="entry name" value="DNA/RNA_pol_sf"/>
</dbReference>
<dbReference type="SMART" id="SM00343">
    <property type="entry name" value="ZnF_C2HC"/>
    <property type="match status" value="2"/>
</dbReference>
<keyword evidence="4" id="KW-0255">Endonuclease</keyword>
<dbReference type="Gene3D" id="4.10.60.10">
    <property type="entry name" value="Zinc finger, CCHC-type"/>
    <property type="match status" value="1"/>
</dbReference>
<keyword evidence="5" id="KW-0862">Zinc</keyword>
<evidence type="ECO:0000313" key="9">
    <source>
        <dbReference type="WBParaSite" id="SVE_0830500.1"/>
    </source>
</evidence>
<dbReference type="Pfam" id="PF00098">
    <property type="entry name" value="zf-CCHC"/>
    <property type="match status" value="2"/>
</dbReference>
<dbReference type="InterPro" id="IPR000477">
    <property type="entry name" value="RT_dom"/>
</dbReference>
<dbReference type="GO" id="GO:0008270">
    <property type="term" value="F:zinc ion binding"/>
    <property type="evidence" value="ECO:0007669"/>
    <property type="project" value="UniProtKB-KW"/>
</dbReference>
<evidence type="ECO:0000259" key="6">
    <source>
        <dbReference type="PROSITE" id="PS50158"/>
    </source>
</evidence>